<dbReference type="Proteomes" id="UP000886891">
    <property type="component" value="Unassembled WGS sequence"/>
</dbReference>
<keyword evidence="5 7" id="KW-1133">Transmembrane helix</keyword>
<dbReference type="Pfam" id="PF01545">
    <property type="entry name" value="Cation_efflux"/>
    <property type="match status" value="1"/>
</dbReference>
<feature type="transmembrane region" description="Helical" evidence="7">
    <location>
        <begin position="81"/>
        <end position="101"/>
    </location>
</feature>
<evidence type="ECO:0000256" key="6">
    <source>
        <dbReference type="ARBA" id="ARBA00023136"/>
    </source>
</evidence>
<dbReference type="GO" id="GO:0016020">
    <property type="term" value="C:membrane"/>
    <property type="evidence" value="ECO:0007669"/>
    <property type="project" value="UniProtKB-SubCell"/>
</dbReference>
<gene>
    <name evidence="9" type="ORF">IAB14_02830</name>
</gene>
<keyword evidence="4 7" id="KW-0812">Transmembrane</keyword>
<feature type="transmembrane region" description="Helical" evidence="7">
    <location>
        <begin position="169"/>
        <end position="193"/>
    </location>
</feature>
<comment type="caution">
    <text evidence="9">The sequence shown here is derived from an EMBL/GenBank/DDBJ whole genome shotgun (WGS) entry which is preliminary data.</text>
</comment>
<evidence type="ECO:0000256" key="1">
    <source>
        <dbReference type="ARBA" id="ARBA00004141"/>
    </source>
</evidence>
<reference evidence="9" key="1">
    <citation type="submission" date="2020-10" db="EMBL/GenBank/DDBJ databases">
        <authorList>
            <person name="Gilroy R."/>
        </authorList>
    </citation>
    <scope>NUCLEOTIDE SEQUENCE</scope>
    <source>
        <strain evidence="9">23406</strain>
    </source>
</reference>
<dbReference type="GO" id="GO:0008324">
    <property type="term" value="F:monoatomic cation transmembrane transporter activity"/>
    <property type="evidence" value="ECO:0007669"/>
    <property type="project" value="InterPro"/>
</dbReference>
<evidence type="ECO:0000259" key="8">
    <source>
        <dbReference type="Pfam" id="PF01545"/>
    </source>
</evidence>
<evidence type="ECO:0000313" key="10">
    <source>
        <dbReference type="Proteomes" id="UP000886891"/>
    </source>
</evidence>
<dbReference type="NCBIfam" id="TIGR01297">
    <property type="entry name" value="CDF"/>
    <property type="match status" value="1"/>
</dbReference>
<reference evidence="9" key="2">
    <citation type="journal article" date="2021" name="PeerJ">
        <title>Extensive microbial diversity within the chicken gut microbiome revealed by metagenomics and culture.</title>
        <authorList>
            <person name="Gilroy R."/>
            <person name="Ravi A."/>
            <person name="Getino M."/>
            <person name="Pursley I."/>
            <person name="Horton D.L."/>
            <person name="Alikhan N.F."/>
            <person name="Baker D."/>
            <person name="Gharbi K."/>
            <person name="Hall N."/>
            <person name="Watson M."/>
            <person name="Adriaenssens E.M."/>
            <person name="Foster-Nyarko E."/>
            <person name="Jarju S."/>
            <person name="Secka A."/>
            <person name="Antonio M."/>
            <person name="Oren A."/>
            <person name="Chaudhuri R.R."/>
            <person name="La Ragione R."/>
            <person name="Hildebrand F."/>
            <person name="Pallen M.J."/>
        </authorList>
    </citation>
    <scope>NUCLEOTIDE SEQUENCE</scope>
    <source>
        <strain evidence="9">23406</strain>
    </source>
</reference>
<evidence type="ECO:0000256" key="5">
    <source>
        <dbReference type="ARBA" id="ARBA00022989"/>
    </source>
</evidence>
<accession>A0A9D1NBZ3</accession>
<dbReference type="InterPro" id="IPR058533">
    <property type="entry name" value="Cation_efflux_TM"/>
</dbReference>
<feature type="domain" description="Cation efflux protein transmembrane" evidence="8">
    <location>
        <begin position="18"/>
        <end position="207"/>
    </location>
</feature>
<organism evidence="9 10">
    <name type="scientific">Candidatus Stercoripulliclostridium merdipullorum</name>
    <dbReference type="NCBI Taxonomy" id="2840952"/>
    <lineage>
        <taxon>Bacteria</taxon>
        <taxon>Bacillati</taxon>
        <taxon>Bacillota</taxon>
        <taxon>Clostridia</taxon>
        <taxon>Eubacteriales</taxon>
        <taxon>Candidatus Stercoripulliclostridium</taxon>
    </lineage>
</organism>
<keyword evidence="6 7" id="KW-0472">Membrane</keyword>
<dbReference type="AlphaFoldDB" id="A0A9D1NBZ3"/>
<keyword evidence="3" id="KW-0813">Transport</keyword>
<evidence type="ECO:0000256" key="4">
    <source>
        <dbReference type="ARBA" id="ARBA00022692"/>
    </source>
</evidence>
<dbReference type="Gene3D" id="1.20.1510.10">
    <property type="entry name" value="Cation efflux protein transmembrane domain"/>
    <property type="match status" value="1"/>
</dbReference>
<proteinExistence type="inferred from homology"/>
<name>A0A9D1NBZ3_9FIRM</name>
<evidence type="ECO:0000313" key="9">
    <source>
        <dbReference type="EMBL" id="HIV00035.1"/>
    </source>
</evidence>
<feature type="transmembrane region" description="Helical" evidence="7">
    <location>
        <begin position="113"/>
        <end position="136"/>
    </location>
</feature>
<feature type="transmembrane region" description="Helical" evidence="7">
    <location>
        <begin position="12"/>
        <end position="31"/>
    </location>
</feature>
<dbReference type="InterPro" id="IPR002524">
    <property type="entry name" value="Cation_efflux"/>
</dbReference>
<protein>
    <submittedName>
        <fullName evidence="9">Cation transporter</fullName>
    </submittedName>
</protein>
<sequence length="289" mass="30422">MKLTQRARRAVWVESIGGLVNFALGIAKLFVGTAYGSAAIFSDAVNSFGDTLGALGGAVGIVAAEKPCDSKHPFGYGKAEAVASAMIAVIVLAAGVVFAAISVDRILMPRPVVFSTIGITVVAVTAAVKIALFAWFRIAEKTLHSSVVRGQKLDCILDTVVTLTTLASYWIAATIGFPIDAYVGLAVAVLVCVQGGKLLKKAVGDLLGSRDDAFESALRHTLLATEGVHCVKDLDVVNFGKKRLIAVSLVIEASATTATIENALQGMDPEAKIYIRTEERNEKKDQKST</sequence>
<dbReference type="InterPro" id="IPR027469">
    <property type="entry name" value="Cation_efflux_TMD_sf"/>
</dbReference>
<dbReference type="InterPro" id="IPR050291">
    <property type="entry name" value="CDF_Transporter"/>
</dbReference>
<dbReference type="EMBL" id="DVOH01000021">
    <property type="protein sequence ID" value="HIV00035.1"/>
    <property type="molecule type" value="Genomic_DNA"/>
</dbReference>
<dbReference type="PANTHER" id="PTHR43840">
    <property type="entry name" value="MITOCHONDRIAL METAL TRANSPORTER 1-RELATED"/>
    <property type="match status" value="1"/>
</dbReference>
<dbReference type="PANTHER" id="PTHR43840:SF15">
    <property type="entry name" value="MITOCHONDRIAL METAL TRANSPORTER 1-RELATED"/>
    <property type="match status" value="1"/>
</dbReference>
<evidence type="ECO:0000256" key="2">
    <source>
        <dbReference type="ARBA" id="ARBA00008114"/>
    </source>
</evidence>
<comment type="similarity">
    <text evidence="2">Belongs to the cation diffusion facilitator (CDF) transporter (TC 2.A.4) family.</text>
</comment>
<evidence type="ECO:0000256" key="7">
    <source>
        <dbReference type="SAM" id="Phobius"/>
    </source>
</evidence>
<dbReference type="SUPFAM" id="SSF161111">
    <property type="entry name" value="Cation efflux protein transmembrane domain-like"/>
    <property type="match status" value="1"/>
</dbReference>
<evidence type="ECO:0000256" key="3">
    <source>
        <dbReference type="ARBA" id="ARBA00022448"/>
    </source>
</evidence>
<comment type="subcellular location">
    <subcellularLocation>
        <location evidence="1">Membrane</location>
        <topology evidence="1">Multi-pass membrane protein</topology>
    </subcellularLocation>
</comment>